<feature type="region of interest" description="Disordered" evidence="1">
    <location>
        <begin position="85"/>
        <end position="143"/>
    </location>
</feature>
<feature type="compositionally biased region" description="Low complexity" evidence="1">
    <location>
        <begin position="101"/>
        <end position="118"/>
    </location>
</feature>
<evidence type="ECO:0000313" key="3">
    <source>
        <dbReference type="Proteomes" id="UP001177023"/>
    </source>
</evidence>
<keyword evidence="3" id="KW-1185">Reference proteome</keyword>
<protein>
    <submittedName>
        <fullName evidence="2">Uncharacterized protein</fullName>
    </submittedName>
</protein>
<feature type="compositionally biased region" description="Polar residues" evidence="1">
    <location>
        <begin position="127"/>
        <end position="137"/>
    </location>
</feature>
<feature type="region of interest" description="Disordered" evidence="1">
    <location>
        <begin position="174"/>
        <end position="270"/>
    </location>
</feature>
<dbReference type="Proteomes" id="UP001177023">
    <property type="component" value="Unassembled WGS sequence"/>
</dbReference>
<gene>
    <name evidence="2" type="ORF">MSPICULIGERA_LOCUS24281</name>
</gene>
<accession>A0AA36DHH8</accession>
<dbReference type="AlphaFoldDB" id="A0AA36DHH8"/>
<name>A0AA36DHH8_9BILA</name>
<dbReference type="EMBL" id="CATQJA010002708">
    <property type="protein sequence ID" value="CAJ0586274.1"/>
    <property type="molecule type" value="Genomic_DNA"/>
</dbReference>
<feature type="non-terminal residue" evidence="2">
    <location>
        <position position="1"/>
    </location>
</feature>
<sequence length="270" mass="29575">MSCCARKREPTVSRRVPPKSDYTVRWVARWVNRDYITLRCTPHSENSNRTITVAGRLHEDLVYPYVLTQSKHICRGEDFFGGKWKPMFTDSDTKSKESKETTTPAASPAKAKPSSTQPTADSKEKTTPVSPGPTKTRTAGGKSMIASVVKPSAHKPAVAGPKIHFKEPKSVCLSLTESGQPGAGAKRQTKKKKGTTLSKPTPDLLTACDDDVSNKSRKKKDQTLATAADSEKSRKKKKPGLRGMLHMKPNASKIKEVTCEEAPKTLKEGK</sequence>
<organism evidence="2 3">
    <name type="scientific">Mesorhabditis spiculigera</name>
    <dbReference type="NCBI Taxonomy" id="96644"/>
    <lineage>
        <taxon>Eukaryota</taxon>
        <taxon>Metazoa</taxon>
        <taxon>Ecdysozoa</taxon>
        <taxon>Nematoda</taxon>
        <taxon>Chromadorea</taxon>
        <taxon>Rhabditida</taxon>
        <taxon>Rhabditina</taxon>
        <taxon>Rhabditomorpha</taxon>
        <taxon>Rhabditoidea</taxon>
        <taxon>Rhabditidae</taxon>
        <taxon>Mesorhabditinae</taxon>
        <taxon>Mesorhabditis</taxon>
    </lineage>
</organism>
<feature type="compositionally biased region" description="Basic and acidic residues" evidence="1">
    <location>
        <begin position="91"/>
        <end position="100"/>
    </location>
</feature>
<comment type="caution">
    <text evidence="2">The sequence shown here is derived from an EMBL/GenBank/DDBJ whole genome shotgun (WGS) entry which is preliminary data.</text>
</comment>
<proteinExistence type="predicted"/>
<feature type="compositionally biased region" description="Basic and acidic residues" evidence="1">
    <location>
        <begin position="253"/>
        <end position="270"/>
    </location>
</feature>
<evidence type="ECO:0000313" key="2">
    <source>
        <dbReference type="EMBL" id="CAJ0586274.1"/>
    </source>
</evidence>
<reference evidence="2" key="1">
    <citation type="submission" date="2023-06" db="EMBL/GenBank/DDBJ databases">
        <authorList>
            <person name="Delattre M."/>
        </authorList>
    </citation>
    <scope>NUCLEOTIDE SEQUENCE</scope>
    <source>
        <strain evidence="2">AF72</strain>
    </source>
</reference>
<evidence type="ECO:0000256" key="1">
    <source>
        <dbReference type="SAM" id="MobiDB-lite"/>
    </source>
</evidence>